<dbReference type="GO" id="GO:0003676">
    <property type="term" value="F:nucleic acid binding"/>
    <property type="evidence" value="ECO:0007669"/>
    <property type="project" value="InterPro"/>
</dbReference>
<dbReference type="InterPro" id="IPR001650">
    <property type="entry name" value="Helicase_C-like"/>
</dbReference>
<dbReference type="Pfam" id="PF00271">
    <property type="entry name" value="Helicase_C"/>
    <property type="match status" value="1"/>
</dbReference>
<dbReference type="Pfam" id="PF00270">
    <property type="entry name" value="DEAD"/>
    <property type="match status" value="1"/>
</dbReference>
<protein>
    <recommendedName>
        <fullName evidence="5">DNA 3'-5' helicase</fullName>
        <ecNumber evidence="5">5.6.2.4</ecNumber>
    </recommendedName>
</protein>
<evidence type="ECO:0000256" key="4">
    <source>
        <dbReference type="ARBA" id="ARBA00034617"/>
    </source>
</evidence>
<evidence type="ECO:0000313" key="8">
    <source>
        <dbReference type="EMBL" id="RPB08129.1"/>
    </source>
</evidence>
<dbReference type="PANTHER" id="PTHR13710">
    <property type="entry name" value="DNA HELICASE RECQ FAMILY MEMBER"/>
    <property type="match status" value="1"/>
</dbReference>
<dbReference type="GO" id="GO:0016787">
    <property type="term" value="F:hydrolase activity"/>
    <property type="evidence" value="ECO:0007669"/>
    <property type="project" value="UniProtKB-KW"/>
</dbReference>
<evidence type="ECO:0000313" key="9">
    <source>
        <dbReference type="Proteomes" id="UP000277580"/>
    </source>
</evidence>
<dbReference type="GO" id="GO:0000724">
    <property type="term" value="P:double-strand break repair via homologous recombination"/>
    <property type="evidence" value="ECO:0007669"/>
    <property type="project" value="TreeGrafter"/>
</dbReference>
<evidence type="ECO:0000256" key="2">
    <source>
        <dbReference type="ARBA" id="ARBA00022741"/>
    </source>
</evidence>
<feature type="non-terminal residue" evidence="8">
    <location>
        <position position="283"/>
    </location>
</feature>
<keyword evidence="9" id="KW-1185">Reference proteome</keyword>
<dbReference type="GO" id="GO:0005737">
    <property type="term" value="C:cytoplasm"/>
    <property type="evidence" value="ECO:0007669"/>
    <property type="project" value="TreeGrafter"/>
</dbReference>
<sequence length="283" mass="31322">SPLLVVLPTGGGKSILFEGPAKKGGVSIVIVPLIALRADLNKRALLHGIDSQEWGGRINNDTLLVFVTAEASMKPNFKQYIRGLIVRQLLQRIYIDEAHMLIFDSDFRDAYKGVFWYASLGVQIVFLTATMPPYMLREFDAAALITRTVVVRASSNRPNTIYSCYKVPRGEVHRKALQIIHAYPIEPQERILLYTRSVHTCQVMAEHLQCGLYHSESPNKNADLNDWLAGKSQILVATTALGAGVDIVNIRLVCFVNLPHSFVDFAQGSGRGGRDGRTCSTVV</sequence>
<evidence type="ECO:0000259" key="6">
    <source>
        <dbReference type="PROSITE" id="PS51192"/>
    </source>
</evidence>
<dbReference type="InterPro" id="IPR014001">
    <property type="entry name" value="Helicase_ATP-bd"/>
</dbReference>
<dbReference type="AlphaFoldDB" id="A0A3N4KFJ9"/>
<evidence type="ECO:0000256" key="1">
    <source>
        <dbReference type="ARBA" id="ARBA00005446"/>
    </source>
</evidence>
<keyword evidence="3" id="KW-0067">ATP-binding</keyword>
<dbReference type="PANTHER" id="PTHR13710:SF154">
    <property type="entry name" value="RECQ HELICASE, PUTATIVE (AFU_ORTHOLOGUE AFUA_6G14720)-RELATED"/>
    <property type="match status" value="1"/>
</dbReference>
<evidence type="ECO:0000256" key="5">
    <source>
        <dbReference type="ARBA" id="ARBA00034808"/>
    </source>
</evidence>
<feature type="domain" description="Helicase ATP-binding" evidence="6">
    <location>
        <begin position="1"/>
        <end position="149"/>
    </location>
</feature>
<dbReference type="OrthoDB" id="2608216at2759"/>
<dbReference type="PROSITE" id="PS51194">
    <property type="entry name" value="HELICASE_CTER"/>
    <property type="match status" value="1"/>
</dbReference>
<dbReference type="SUPFAM" id="SSF52540">
    <property type="entry name" value="P-loop containing nucleoside triphosphate hydrolases"/>
    <property type="match status" value="1"/>
</dbReference>
<gene>
    <name evidence="8" type="ORF">P167DRAFT_459869</name>
</gene>
<feature type="non-terminal residue" evidence="8">
    <location>
        <position position="1"/>
    </location>
</feature>
<comment type="similarity">
    <text evidence="1">Belongs to the helicase family. RecQ subfamily.</text>
</comment>
<dbReference type="GO" id="GO:0009378">
    <property type="term" value="F:four-way junction helicase activity"/>
    <property type="evidence" value="ECO:0007669"/>
    <property type="project" value="TreeGrafter"/>
</dbReference>
<name>A0A3N4KFJ9_9PEZI</name>
<keyword evidence="8" id="KW-0378">Hydrolase</keyword>
<comment type="catalytic activity">
    <reaction evidence="4">
        <text>Couples ATP hydrolysis with the unwinding of duplex DNA by translocating in the 3'-5' direction.</text>
        <dbReference type="EC" id="5.6.2.4"/>
    </reaction>
</comment>
<dbReference type="EMBL" id="ML119168">
    <property type="protein sequence ID" value="RPB08129.1"/>
    <property type="molecule type" value="Genomic_DNA"/>
</dbReference>
<dbReference type="Proteomes" id="UP000277580">
    <property type="component" value="Unassembled WGS sequence"/>
</dbReference>
<organism evidence="8 9">
    <name type="scientific">Morchella conica CCBAS932</name>
    <dbReference type="NCBI Taxonomy" id="1392247"/>
    <lineage>
        <taxon>Eukaryota</taxon>
        <taxon>Fungi</taxon>
        <taxon>Dikarya</taxon>
        <taxon>Ascomycota</taxon>
        <taxon>Pezizomycotina</taxon>
        <taxon>Pezizomycetes</taxon>
        <taxon>Pezizales</taxon>
        <taxon>Morchellaceae</taxon>
        <taxon>Morchella</taxon>
    </lineage>
</organism>
<dbReference type="InterPro" id="IPR011545">
    <property type="entry name" value="DEAD/DEAH_box_helicase_dom"/>
</dbReference>
<accession>A0A3N4KFJ9</accession>
<dbReference type="Gene3D" id="3.40.50.300">
    <property type="entry name" value="P-loop containing nucleotide triphosphate hydrolases"/>
    <property type="match status" value="2"/>
</dbReference>
<dbReference type="SMART" id="SM00490">
    <property type="entry name" value="HELICc"/>
    <property type="match status" value="1"/>
</dbReference>
<dbReference type="PROSITE" id="PS51192">
    <property type="entry name" value="HELICASE_ATP_BIND_1"/>
    <property type="match status" value="1"/>
</dbReference>
<evidence type="ECO:0000259" key="7">
    <source>
        <dbReference type="PROSITE" id="PS51194"/>
    </source>
</evidence>
<feature type="domain" description="Helicase C-terminal" evidence="7">
    <location>
        <begin position="178"/>
        <end position="283"/>
    </location>
</feature>
<dbReference type="STRING" id="1392247.A0A3N4KFJ9"/>
<proteinExistence type="inferred from homology"/>
<keyword evidence="2" id="KW-0547">Nucleotide-binding</keyword>
<dbReference type="InParanoid" id="A0A3N4KFJ9"/>
<reference evidence="8 9" key="1">
    <citation type="journal article" date="2018" name="Nat. Ecol. Evol.">
        <title>Pezizomycetes genomes reveal the molecular basis of ectomycorrhizal truffle lifestyle.</title>
        <authorList>
            <person name="Murat C."/>
            <person name="Payen T."/>
            <person name="Noel B."/>
            <person name="Kuo A."/>
            <person name="Morin E."/>
            <person name="Chen J."/>
            <person name="Kohler A."/>
            <person name="Krizsan K."/>
            <person name="Balestrini R."/>
            <person name="Da Silva C."/>
            <person name="Montanini B."/>
            <person name="Hainaut M."/>
            <person name="Levati E."/>
            <person name="Barry K.W."/>
            <person name="Belfiori B."/>
            <person name="Cichocki N."/>
            <person name="Clum A."/>
            <person name="Dockter R.B."/>
            <person name="Fauchery L."/>
            <person name="Guy J."/>
            <person name="Iotti M."/>
            <person name="Le Tacon F."/>
            <person name="Lindquist E.A."/>
            <person name="Lipzen A."/>
            <person name="Malagnac F."/>
            <person name="Mello A."/>
            <person name="Molinier V."/>
            <person name="Miyauchi S."/>
            <person name="Poulain J."/>
            <person name="Riccioni C."/>
            <person name="Rubini A."/>
            <person name="Sitrit Y."/>
            <person name="Splivallo R."/>
            <person name="Traeger S."/>
            <person name="Wang M."/>
            <person name="Zifcakova L."/>
            <person name="Wipf D."/>
            <person name="Zambonelli A."/>
            <person name="Paolocci F."/>
            <person name="Nowrousian M."/>
            <person name="Ottonello S."/>
            <person name="Baldrian P."/>
            <person name="Spatafora J.W."/>
            <person name="Henrissat B."/>
            <person name="Nagy L.G."/>
            <person name="Aury J.M."/>
            <person name="Wincker P."/>
            <person name="Grigoriev I.V."/>
            <person name="Bonfante P."/>
            <person name="Martin F.M."/>
        </authorList>
    </citation>
    <scope>NUCLEOTIDE SEQUENCE [LARGE SCALE GENOMIC DNA]</scope>
    <source>
        <strain evidence="8 9">CCBAS932</strain>
    </source>
</reference>
<dbReference type="GO" id="GO:0043138">
    <property type="term" value="F:3'-5' DNA helicase activity"/>
    <property type="evidence" value="ECO:0007669"/>
    <property type="project" value="UniProtKB-EC"/>
</dbReference>
<dbReference type="InterPro" id="IPR027417">
    <property type="entry name" value="P-loop_NTPase"/>
</dbReference>
<dbReference type="GO" id="GO:0005694">
    <property type="term" value="C:chromosome"/>
    <property type="evidence" value="ECO:0007669"/>
    <property type="project" value="TreeGrafter"/>
</dbReference>
<dbReference type="GO" id="GO:0005524">
    <property type="term" value="F:ATP binding"/>
    <property type="evidence" value="ECO:0007669"/>
    <property type="project" value="UniProtKB-KW"/>
</dbReference>
<evidence type="ECO:0000256" key="3">
    <source>
        <dbReference type="ARBA" id="ARBA00022840"/>
    </source>
</evidence>
<dbReference type="EC" id="5.6.2.4" evidence="5"/>